<name>A0A9R1XJV9_LACSA</name>
<reference evidence="1 2" key="1">
    <citation type="journal article" date="2017" name="Nat. Commun.">
        <title>Genome assembly with in vitro proximity ligation data and whole-genome triplication in lettuce.</title>
        <authorList>
            <person name="Reyes-Chin-Wo S."/>
            <person name="Wang Z."/>
            <person name="Yang X."/>
            <person name="Kozik A."/>
            <person name="Arikit S."/>
            <person name="Song C."/>
            <person name="Xia L."/>
            <person name="Froenicke L."/>
            <person name="Lavelle D.O."/>
            <person name="Truco M.J."/>
            <person name="Xia R."/>
            <person name="Zhu S."/>
            <person name="Xu C."/>
            <person name="Xu H."/>
            <person name="Xu X."/>
            <person name="Cox K."/>
            <person name="Korf I."/>
            <person name="Meyers B.C."/>
            <person name="Michelmore R.W."/>
        </authorList>
    </citation>
    <scope>NUCLEOTIDE SEQUENCE [LARGE SCALE GENOMIC DNA]</scope>
    <source>
        <strain evidence="2">cv. Salinas</strain>
        <tissue evidence="1">Seedlings</tissue>
    </source>
</reference>
<comment type="caution">
    <text evidence="1">The sequence shown here is derived from an EMBL/GenBank/DDBJ whole genome shotgun (WGS) entry which is preliminary data.</text>
</comment>
<evidence type="ECO:0000313" key="1">
    <source>
        <dbReference type="EMBL" id="KAJ0210362.1"/>
    </source>
</evidence>
<sequence length="138" mass="15716">MDLRYHHPPSAVAATYRRSSNIPSSINCHTTKHSHCQLSNLPSLAVVSCICFHVQVNKIIFCNRCRLAEHLGDDSSTPILKLNTMIKESGSKLRIRFSILISFWDRKGTGVRLALLYVGFYHSHAFFFKLFQISFSIC</sequence>
<organism evidence="1 2">
    <name type="scientific">Lactuca sativa</name>
    <name type="common">Garden lettuce</name>
    <dbReference type="NCBI Taxonomy" id="4236"/>
    <lineage>
        <taxon>Eukaryota</taxon>
        <taxon>Viridiplantae</taxon>
        <taxon>Streptophyta</taxon>
        <taxon>Embryophyta</taxon>
        <taxon>Tracheophyta</taxon>
        <taxon>Spermatophyta</taxon>
        <taxon>Magnoliopsida</taxon>
        <taxon>eudicotyledons</taxon>
        <taxon>Gunneridae</taxon>
        <taxon>Pentapetalae</taxon>
        <taxon>asterids</taxon>
        <taxon>campanulids</taxon>
        <taxon>Asterales</taxon>
        <taxon>Asteraceae</taxon>
        <taxon>Cichorioideae</taxon>
        <taxon>Cichorieae</taxon>
        <taxon>Lactucinae</taxon>
        <taxon>Lactuca</taxon>
    </lineage>
</organism>
<dbReference type="Proteomes" id="UP000235145">
    <property type="component" value="Unassembled WGS sequence"/>
</dbReference>
<dbReference type="EMBL" id="NBSK02000004">
    <property type="protein sequence ID" value="KAJ0210362.1"/>
    <property type="molecule type" value="Genomic_DNA"/>
</dbReference>
<proteinExistence type="predicted"/>
<evidence type="ECO:0000313" key="2">
    <source>
        <dbReference type="Proteomes" id="UP000235145"/>
    </source>
</evidence>
<gene>
    <name evidence="1" type="ORF">LSAT_V11C400223200</name>
</gene>
<keyword evidence="2" id="KW-1185">Reference proteome</keyword>
<accession>A0A9R1XJV9</accession>
<protein>
    <submittedName>
        <fullName evidence="1">Uncharacterized protein</fullName>
    </submittedName>
</protein>
<dbReference type="AlphaFoldDB" id="A0A9R1XJV9"/>